<evidence type="ECO:0000313" key="2">
    <source>
        <dbReference type="EMBL" id="MCU6696656.1"/>
    </source>
</evidence>
<keyword evidence="1" id="KW-0812">Transmembrane</keyword>
<gene>
    <name evidence="2" type="ORF">OCV63_07070</name>
</gene>
<proteinExistence type="predicted"/>
<organism evidence="2 3">
    <name type="scientific">Laedolimicola ammoniilytica</name>
    <dbReference type="NCBI Taxonomy" id="2981771"/>
    <lineage>
        <taxon>Bacteria</taxon>
        <taxon>Bacillati</taxon>
        <taxon>Bacillota</taxon>
        <taxon>Clostridia</taxon>
        <taxon>Lachnospirales</taxon>
        <taxon>Lachnospiraceae</taxon>
        <taxon>Laedolimicola</taxon>
    </lineage>
</organism>
<protein>
    <submittedName>
        <fullName evidence="2">Uncharacterized protein</fullName>
    </submittedName>
</protein>
<keyword evidence="3" id="KW-1185">Reference proteome</keyword>
<evidence type="ECO:0000256" key="1">
    <source>
        <dbReference type="SAM" id="Phobius"/>
    </source>
</evidence>
<name>A0ABT2RWH8_9FIRM</name>
<dbReference type="EMBL" id="JAOQKC010000007">
    <property type="protein sequence ID" value="MCU6696656.1"/>
    <property type="molecule type" value="Genomic_DNA"/>
</dbReference>
<reference evidence="2 3" key="1">
    <citation type="journal article" date="2021" name="ISME Commun">
        <title>Automated analysis of genomic sequences facilitates high-throughput and comprehensive description of bacteria.</title>
        <authorList>
            <person name="Hitch T.C.A."/>
        </authorList>
    </citation>
    <scope>NUCLEOTIDE SEQUENCE [LARGE SCALE GENOMIC DNA]</scope>
    <source>
        <strain evidence="2 3">Sanger_04</strain>
    </source>
</reference>
<keyword evidence="1" id="KW-0472">Membrane</keyword>
<dbReference type="Proteomes" id="UP001652461">
    <property type="component" value="Unassembled WGS sequence"/>
</dbReference>
<keyword evidence="1" id="KW-1133">Transmembrane helix</keyword>
<evidence type="ECO:0000313" key="3">
    <source>
        <dbReference type="Proteomes" id="UP001652461"/>
    </source>
</evidence>
<accession>A0ABT2RWH8</accession>
<feature type="transmembrane region" description="Helical" evidence="1">
    <location>
        <begin position="14"/>
        <end position="34"/>
    </location>
</feature>
<comment type="caution">
    <text evidence="2">The sequence shown here is derived from an EMBL/GenBank/DDBJ whole genome shotgun (WGS) entry which is preliminary data.</text>
</comment>
<dbReference type="RefSeq" id="WP_158363142.1">
    <property type="nucleotide sequence ID" value="NZ_JAOQKC010000007.1"/>
</dbReference>
<sequence>MEQLGMRTAFYHSLSRYLGAGGAALLAVTVGFFFRERLGFTIGFLTGFRKRRELKKESREEKTELLKSRFRIGREIIRVHTGERINGGEV</sequence>